<feature type="transmembrane region" description="Helical" evidence="1">
    <location>
        <begin position="376"/>
        <end position="396"/>
    </location>
</feature>
<sequence length="397" mass="46446">MSTEYLSKDILEEVYIRSFSPFYTLEMILGTSRVYVHDRFVMGPTFTQKVYSLICAMITFSMYAYVAVTYFQQYRDYGLLYYAYMALLVFHYINFIANFVHVRFRNTEANAKFYIQMQQLDRLMRLDHGCINNILYLYNVYTVVSSMCIMALVFSSGLFLHYLLAVGFIGICYGILCCTLEWLHCASLLIYFFLRMRFINAILVNYLEGKIFIADAHKCRLPRKRLMRHLAALTNDFELSPVDEYVKALFSTFTDFQNLYRFQLLQFFSIFFVHTLCGFAIEILGAQKGLVNQYTWVEFLDMPTIAACYLLLAVVICVRCEVFQREVKQTKRLCITILSQQYNGNIREKAKRILQTVSACPPELSVYGMWTIRGTVVIHIINVITTLMIAMLQFMIL</sequence>
<proteinExistence type="predicted"/>
<feature type="transmembrane region" description="Helical" evidence="1">
    <location>
        <begin position="79"/>
        <end position="100"/>
    </location>
</feature>
<comment type="caution">
    <text evidence="2">The sequence shown here is derived from an EMBL/GenBank/DDBJ whole genome shotgun (WGS) entry which is preliminary data.</text>
</comment>
<keyword evidence="3" id="KW-1185">Reference proteome</keyword>
<evidence type="ECO:0000256" key="1">
    <source>
        <dbReference type="SAM" id="Phobius"/>
    </source>
</evidence>
<evidence type="ECO:0008006" key="4">
    <source>
        <dbReference type="Google" id="ProtNLM"/>
    </source>
</evidence>
<feature type="transmembrane region" description="Helical" evidence="1">
    <location>
        <begin position="160"/>
        <end position="193"/>
    </location>
</feature>
<keyword evidence="1" id="KW-0472">Membrane</keyword>
<evidence type="ECO:0000313" key="2">
    <source>
        <dbReference type="EMBL" id="CAK1541205.1"/>
    </source>
</evidence>
<organism evidence="2 3">
    <name type="scientific">Leptosia nina</name>
    <dbReference type="NCBI Taxonomy" id="320188"/>
    <lineage>
        <taxon>Eukaryota</taxon>
        <taxon>Metazoa</taxon>
        <taxon>Ecdysozoa</taxon>
        <taxon>Arthropoda</taxon>
        <taxon>Hexapoda</taxon>
        <taxon>Insecta</taxon>
        <taxon>Pterygota</taxon>
        <taxon>Neoptera</taxon>
        <taxon>Endopterygota</taxon>
        <taxon>Lepidoptera</taxon>
        <taxon>Glossata</taxon>
        <taxon>Ditrysia</taxon>
        <taxon>Papilionoidea</taxon>
        <taxon>Pieridae</taxon>
        <taxon>Pierinae</taxon>
        <taxon>Leptosia</taxon>
    </lineage>
</organism>
<feature type="transmembrane region" description="Helical" evidence="1">
    <location>
        <begin position="134"/>
        <end position="154"/>
    </location>
</feature>
<name>A0AAV1IWA1_9NEOP</name>
<keyword evidence="1" id="KW-1133">Transmembrane helix</keyword>
<dbReference type="EMBL" id="CAVLEF010000002">
    <property type="protein sequence ID" value="CAK1541205.1"/>
    <property type="molecule type" value="Genomic_DNA"/>
</dbReference>
<reference evidence="2 3" key="1">
    <citation type="submission" date="2023-11" db="EMBL/GenBank/DDBJ databases">
        <authorList>
            <person name="Okamura Y."/>
        </authorList>
    </citation>
    <scope>NUCLEOTIDE SEQUENCE [LARGE SCALE GENOMIC DNA]</scope>
</reference>
<feature type="transmembrane region" description="Helical" evidence="1">
    <location>
        <begin position="50"/>
        <end position="73"/>
    </location>
</feature>
<dbReference type="AlphaFoldDB" id="A0AAV1IWA1"/>
<feature type="transmembrane region" description="Helical" evidence="1">
    <location>
        <begin position="264"/>
        <end position="284"/>
    </location>
</feature>
<dbReference type="Proteomes" id="UP001497472">
    <property type="component" value="Unassembled WGS sequence"/>
</dbReference>
<evidence type="ECO:0000313" key="3">
    <source>
        <dbReference type="Proteomes" id="UP001497472"/>
    </source>
</evidence>
<gene>
    <name evidence="2" type="ORF">LNINA_LOCUS1209</name>
</gene>
<protein>
    <recommendedName>
        <fullName evidence="4">Gustatory receptor</fullName>
    </recommendedName>
</protein>
<accession>A0AAV1IWA1</accession>
<feature type="transmembrane region" description="Helical" evidence="1">
    <location>
        <begin position="304"/>
        <end position="322"/>
    </location>
</feature>
<keyword evidence="1" id="KW-0812">Transmembrane</keyword>